<gene>
    <name evidence="1" type="ORF">S12H4_24853</name>
</gene>
<organism evidence="1">
    <name type="scientific">marine sediment metagenome</name>
    <dbReference type="NCBI Taxonomy" id="412755"/>
    <lineage>
        <taxon>unclassified sequences</taxon>
        <taxon>metagenomes</taxon>
        <taxon>ecological metagenomes</taxon>
    </lineage>
</organism>
<comment type="caution">
    <text evidence="1">The sequence shown here is derived from an EMBL/GenBank/DDBJ whole genome shotgun (WGS) entry which is preliminary data.</text>
</comment>
<feature type="non-terminal residue" evidence="1">
    <location>
        <position position="36"/>
    </location>
</feature>
<name>X1SSP2_9ZZZZ</name>
<dbReference type="AlphaFoldDB" id="X1SSP2"/>
<sequence>MSQLRLAKRMDLDAFPGCAAVVIDEPPETQCQETEI</sequence>
<evidence type="ECO:0000313" key="1">
    <source>
        <dbReference type="EMBL" id="GAI82151.1"/>
    </source>
</evidence>
<proteinExistence type="predicted"/>
<protein>
    <submittedName>
        <fullName evidence="1">Uncharacterized protein</fullName>
    </submittedName>
</protein>
<dbReference type="EMBL" id="BARW01013647">
    <property type="protein sequence ID" value="GAI82151.1"/>
    <property type="molecule type" value="Genomic_DNA"/>
</dbReference>
<reference evidence="1" key="1">
    <citation type="journal article" date="2014" name="Front. Microbiol.">
        <title>High frequency of phylogenetically diverse reductive dehalogenase-homologous genes in deep subseafloor sedimentary metagenomes.</title>
        <authorList>
            <person name="Kawai M."/>
            <person name="Futagami T."/>
            <person name="Toyoda A."/>
            <person name="Takaki Y."/>
            <person name="Nishi S."/>
            <person name="Hori S."/>
            <person name="Arai W."/>
            <person name="Tsubouchi T."/>
            <person name="Morono Y."/>
            <person name="Uchiyama I."/>
            <person name="Ito T."/>
            <person name="Fujiyama A."/>
            <person name="Inagaki F."/>
            <person name="Takami H."/>
        </authorList>
    </citation>
    <scope>NUCLEOTIDE SEQUENCE</scope>
    <source>
        <strain evidence="1">Expedition CK06-06</strain>
    </source>
</reference>
<accession>X1SSP2</accession>